<feature type="transmembrane region" description="Helical" evidence="1">
    <location>
        <begin position="104"/>
        <end position="124"/>
    </location>
</feature>
<dbReference type="OrthoDB" id="8665993at2"/>
<keyword evidence="1" id="KW-0812">Transmembrane</keyword>
<name>A0A239JT29_9BURK</name>
<dbReference type="EMBL" id="FZOT01000013">
    <property type="protein sequence ID" value="SNT09041.1"/>
    <property type="molecule type" value="Genomic_DNA"/>
</dbReference>
<protein>
    <recommendedName>
        <fullName evidence="4">VanZ like family protein</fullName>
    </recommendedName>
</protein>
<reference evidence="2 3" key="1">
    <citation type="submission" date="2017-06" db="EMBL/GenBank/DDBJ databases">
        <authorList>
            <person name="Kim H.J."/>
            <person name="Triplett B.A."/>
        </authorList>
    </citation>
    <scope>NUCLEOTIDE SEQUENCE [LARGE SCALE GENOMIC DNA]</scope>
    <source>
        <strain evidence="2 3">U15</strain>
    </source>
</reference>
<proteinExistence type="predicted"/>
<evidence type="ECO:0000313" key="3">
    <source>
        <dbReference type="Proteomes" id="UP000198284"/>
    </source>
</evidence>
<sequence length="133" mass="14778">MYRHLIALLWEDRYATLRVLASHLLFVLILIAGNLPGARKEVGEVASGFVLHLSAYSVISYLLFTGTRGAVSRRAAVTVLTVVAMGALDEFVQSYFPYRGASVWDWLVDVAASLVTCTALWTYWPKVRKKPAC</sequence>
<dbReference type="AlphaFoldDB" id="A0A239JT29"/>
<keyword evidence="3" id="KW-1185">Reference proteome</keyword>
<organism evidence="2 3">
    <name type="scientific">Noviherbaspirillum humi</name>
    <dbReference type="NCBI Taxonomy" id="1688639"/>
    <lineage>
        <taxon>Bacteria</taxon>
        <taxon>Pseudomonadati</taxon>
        <taxon>Pseudomonadota</taxon>
        <taxon>Betaproteobacteria</taxon>
        <taxon>Burkholderiales</taxon>
        <taxon>Oxalobacteraceae</taxon>
        <taxon>Noviherbaspirillum</taxon>
    </lineage>
</organism>
<feature type="transmembrane region" description="Helical" evidence="1">
    <location>
        <begin position="76"/>
        <end position="98"/>
    </location>
</feature>
<feature type="transmembrane region" description="Helical" evidence="1">
    <location>
        <begin position="45"/>
        <end position="64"/>
    </location>
</feature>
<keyword evidence="1" id="KW-0472">Membrane</keyword>
<dbReference type="Proteomes" id="UP000198284">
    <property type="component" value="Unassembled WGS sequence"/>
</dbReference>
<dbReference type="NCBIfam" id="NF037970">
    <property type="entry name" value="vanZ_1"/>
    <property type="match status" value="1"/>
</dbReference>
<feature type="transmembrane region" description="Helical" evidence="1">
    <location>
        <begin position="15"/>
        <end position="33"/>
    </location>
</feature>
<evidence type="ECO:0000313" key="2">
    <source>
        <dbReference type="EMBL" id="SNT09041.1"/>
    </source>
</evidence>
<evidence type="ECO:0008006" key="4">
    <source>
        <dbReference type="Google" id="ProtNLM"/>
    </source>
</evidence>
<keyword evidence="1" id="KW-1133">Transmembrane helix</keyword>
<gene>
    <name evidence="2" type="ORF">SAMN06265795_11398</name>
</gene>
<accession>A0A239JT29</accession>
<evidence type="ECO:0000256" key="1">
    <source>
        <dbReference type="SAM" id="Phobius"/>
    </source>
</evidence>
<dbReference type="RefSeq" id="WP_089400597.1">
    <property type="nucleotide sequence ID" value="NZ_FZOT01000013.1"/>
</dbReference>